<evidence type="ECO:0000313" key="3">
    <source>
        <dbReference type="Proteomes" id="UP001286313"/>
    </source>
</evidence>
<keyword evidence="3" id="KW-1185">Reference proteome</keyword>
<feature type="region of interest" description="Disordered" evidence="1">
    <location>
        <begin position="61"/>
        <end position="110"/>
    </location>
</feature>
<dbReference type="Proteomes" id="UP001286313">
    <property type="component" value="Unassembled WGS sequence"/>
</dbReference>
<organism evidence="2 3">
    <name type="scientific">Petrolisthes cinctipes</name>
    <name type="common">Flat porcelain crab</name>
    <dbReference type="NCBI Taxonomy" id="88211"/>
    <lineage>
        <taxon>Eukaryota</taxon>
        <taxon>Metazoa</taxon>
        <taxon>Ecdysozoa</taxon>
        <taxon>Arthropoda</taxon>
        <taxon>Crustacea</taxon>
        <taxon>Multicrustacea</taxon>
        <taxon>Malacostraca</taxon>
        <taxon>Eumalacostraca</taxon>
        <taxon>Eucarida</taxon>
        <taxon>Decapoda</taxon>
        <taxon>Pleocyemata</taxon>
        <taxon>Anomura</taxon>
        <taxon>Galatheoidea</taxon>
        <taxon>Porcellanidae</taxon>
        <taxon>Petrolisthes</taxon>
    </lineage>
</organism>
<dbReference type="AlphaFoldDB" id="A0AAE1ER44"/>
<proteinExistence type="predicted"/>
<evidence type="ECO:0000313" key="2">
    <source>
        <dbReference type="EMBL" id="KAK3859949.1"/>
    </source>
</evidence>
<dbReference type="EMBL" id="JAWQEG010004858">
    <property type="protein sequence ID" value="KAK3859949.1"/>
    <property type="molecule type" value="Genomic_DNA"/>
</dbReference>
<accession>A0AAE1ER44</accession>
<protein>
    <submittedName>
        <fullName evidence="2">Uncharacterized protein</fullName>
    </submittedName>
</protein>
<gene>
    <name evidence="2" type="ORF">Pcinc_033969</name>
</gene>
<evidence type="ECO:0000256" key="1">
    <source>
        <dbReference type="SAM" id="MobiDB-lite"/>
    </source>
</evidence>
<feature type="compositionally biased region" description="Low complexity" evidence="1">
    <location>
        <begin position="77"/>
        <end position="100"/>
    </location>
</feature>
<sequence length="134" mass="14405">MTERWPILVSESRWRGIMESSVGHSPDIPSAFSFSHLHVLPRDPQYISSSIITYSASLSLSHPQSRQSPPSLPPSSPSLTLPSSPTSLPPASSTSFPLASQTSPPPASPPPPFPFFSPYFSPSFSTSFSGLHII</sequence>
<reference evidence="2" key="1">
    <citation type="submission" date="2023-10" db="EMBL/GenBank/DDBJ databases">
        <title>Genome assemblies of two species of porcelain crab, Petrolisthes cinctipes and Petrolisthes manimaculis (Anomura: Porcellanidae).</title>
        <authorList>
            <person name="Angst P."/>
        </authorList>
    </citation>
    <scope>NUCLEOTIDE SEQUENCE</scope>
    <source>
        <strain evidence="2">PB745_01</strain>
        <tissue evidence="2">Gill</tissue>
    </source>
</reference>
<name>A0AAE1ER44_PETCI</name>
<comment type="caution">
    <text evidence="2">The sequence shown here is derived from an EMBL/GenBank/DDBJ whole genome shotgun (WGS) entry which is preliminary data.</text>
</comment>